<evidence type="ECO:0000256" key="1">
    <source>
        <dbReference type="SAM" id="Phobius"/>
    </source>
</evidence>
<keyword evidence="1" id="KW-0472">Membrane</keyword>
<evidence type="ECO:0000313" key="2">
    <source>
        <dbReference type="EMBL" id="KHS58629.1"/>
    </source>
</evidence>
<dbReference type="Proteomes" id="UP000031189">
    <property type="component" value="Unassembled WGS sequence"/>
</dbReference>
<dbReference type="AlphaFoldDB" id="A0A0B3W0G4"/>
<comment type="caution">
    <text evidence="2">The sequence shown here is derived from an EMBL/GenBank/DDBJ whole genome shotgun (WGS) entry which is preliminary data.</text>
</comment>
<name>A0A0B3W0G4_9FIRM</name>
<dbReference type="InterPro" id="IPR032531">
    <property type="entry name" value="DUF4956"/>
</dbReference>
<gene>
    <name evidence="2" type="ORF">QX51_01785</name>
</gene>
<dbReference type="EMBL" id="JWHR01000022">
    <property type="protein sequence ID" value="KHS58629.1"/>
    <property type="molecule type" value="Genomic_DNA"/>
</dbReference>
<keyword evidence="1" id="KW-1133">Transmembrane helix</keyword>
<keyword evidence="3" id="KW-1185">Reference proteome</keyword>
<proteinExistence type="predicted"/>
<dbReference type="STRING" id="1577792.QX51_01785"/>
<accession>A0A0B3W0G4</accession>
<feature type="transmembrane region" description="Helical" evidence="1">
    <location>
        <begin position="9"/>
        <end position="30"/>
    </location>
</feature>
<evidence type="ECO:0000313" key="3">
    <source>
        <dbReference type="Proteomes" id="UP000031189"/>
    </source>
</evidence>
<keyword evidence="1" id="KW-0812">Transmembrane</keyword>
<reference evidence="2 3" key="1">
    <citation type="submission" date="2014-12" db="EMBL/GenBank/DDBJ databases">
        <title>Draft genome sequence of Terrisporobacter sp. 08-306576, isolated from the blood culture of a bacteremia patient.</title>
        <authorList>
            <person name="Lund L.C."/>
            <person name="Sydenham T.V."/>
            <person name="Hogh S.V."/>
            <person name="Skov M.N."/>
            <person name="Kemp M."/>
            <person name="Justesen U.S."/>
        </authorList>
    </citation>
    <scope>NUCLEOTIDE SEQUENCE [LARGE SCALE GENOMIC DNA]</scope>
    <source>
        <strain evidence="2 3">08-306576</strain>
    </source>
</reference>
<organism evidence="2 3">
    <name type="scientific">Terrisporobacter othiniensis</name>
    <dbReference type="NCBI Taxonomy" id="1577792"/>
    <lineage>
        <taxon>Bacteria</taxon>
        <taxon>Bacillati</taxon>
        <taxon>Bacillota</taxon>
        <taxon>Clostridia</taxon>
        <taxon>Peptostreptococcales</taxon>
        <taxon>Peptostreptococcaceae</taxon>
        <taxon>Terrisporobacter</taxon>
    </lineage>
</organism>
<feature type="transmembrane region" description="Helical" evidence="1">
    <location>
        <begin position="42"/>
        <end position="75"/>
    </location>
</feature>
<evidence type="ECO:0008006" key="4">
    <source>
        <dbReference type="Google" id="ProtNLM"/>
    </source>
</evidence>
<feature type="transmembrane region" description="Helical" evidence="1">
    <location>
        <begin position="87"/>
        <end position="120"/>
    </location>
</feature>
<protein>
    <recommendedName>
        <fullName evidence="4">DUF4956 domain-containing protein</fullName>
    </recommendedName>
</protein>
<dbReference type="Pfam" id="PF16316">
    <property type="entry name" value="DUF4956"/>
    <property type="match status" value="1"/>
</dbReference>
<sequence length="208" mass="23018">MQVISLKEILVILSFSMILSVILCTTYKFSNTTLTYNKKFSVTLAMVAFLSTVFMLIIKTNLMLSVGMLGALSIVRFRTNIKDTRDAGYIFWALCIGITSATNNYTTGIISSVIMSILMLVTSKEPKNSESLLLVVRGENTDIKLIQDIVNEAKGTSKIKAKNILSDSFELVYELKIAKDEDNKIIESLRSLDGIDSVNILAPNSEVI</sequence>